<evidence type="ECO:0000313" key="2">
    <source>
        <dbReference type="Proteomes" id="UP001065593"/>
    </source>
</evidence>
<dbReference type="Proteomes" id="UP001065593">
    <property type="component" value="Unassembled WGS sequence"/>
</dbReference>
<dbReference type="InterPro" id="IPR011009">
    <property type="entry name" value="Kinase-like_dom_sf"/>
</dbReference>
<gene>
    <name evidence="1" type="ORF">LYSBPC_09210</name>
</gene>
<comment type="caution">
    <text evidence="1">The sequence shown here is derived from an EMBL/GenBank/DDBJ whole genome shotgun (WGS) entry which is preliminary data.</text>
</comment>
<evidence type="ECO:0000313" key="1">
    <source>
        <dbReference type="EMBL" id="GLC87794.1"/>
    </source>
</evidence>
<dbReference type="Gene3D" id="3.90.550.10">
    <property type="entry name" value="Spore Coat Polysaccharide Biosynthesis Protein SpsA, Chain A"/>
    <property type="match status" value="1"/>
</dbReference>
<dbReference type="SUPFAM" id="SSF56112">
    <property type="entry name" value="Protein kinase-like (PK-like)"/>
    <property type="match status" value="1"/>
</dbReference>
<proteinExistence type="predicted"/>
<dbReference type="SUPFAM" id="SSF53448">
    <property type="entry name" value="Nucleotide-diphospho-sugar transferases"/>
    <property type="match status" value="1"/>
</dbReference>
<reference evidence="1" key="1">
    <citation type="submission" date="2022-08" db="EMBL/GenBank/DDBJ databases">
        <title>Draft genome sequence of Lysinibacillus sp. strain KH24.</title>
        <authorList>
            <person name="Kanbe H."/>
            <person name="Itoh H."/>
        </authorList>
    </citation>
    <scope>NUCLEOTIDE SEQUENCE</scope>
    <source>
        <strain evidence="1">KH24</strain>
    </source>
</reference>
<sequence>MTNYVIIPSAKYIASDLRKEFGHIPPVLLTYQNETILQYVHKNYRDSRILVGLCEGKSLVEQYVRKSRLEVELVEIAQPQTLGHTIYHLMQQIHFNELDQMTIHFGDTILHNVEAHTPNSILICQVNDAWRWTTVTIHQGELLFKDKTSISQQDFAVVGTIHIQQPMYFRQLLCEVLTENNTIDALFVALEQYHREYPLQLIEITRESWIDLGHLDRLIEATGQTRAFNEIILDAKKGILQKRSKNTAKFIDEILWYINLPKDLQYAVPRIFNYSIEHTNEFIEMEYYSYRSLSERYVINNLPIEDWRLIFERISNLVEHFNQFQQQTVNIDDIRFNMYVQKTLNRLTSYDWPEVLKKVSTVEKINHIVIMPLEKILNSLENVYSQLYQYVKHKLPKQFTIMHGDLCFSNILYDIYNGIMRIIDPRGSFGERSIYGDTVYDLAKLSHSVRGYYDFIIREQFYFQEDGANIVFELFTKEHHKEIVQLFEQQFLQDPYVKLYVDFIESMLFLSMIPLHSDAINRQKAMLATGILKYTQFIEQFNKMIPLKL</sequence>
<name>A0ABQ5NHP1_9BACI</name>
<dbReference type="RefSeq" id="WP_264987510.1">
    <property type="nucleotide sequence ID" value="NZ_BRZA01000001.1"/>
</dbReference>
<evidence type="ECO:0008006" key="3">
    <source>
        <dbReference type="Google" id="ProtNLM"/>
    </source>
</evidence>
<dbReference type="Gene3D" id="3.90.1200.10">
    <property type="match status" value="1"/>
</dbReference>
<dbReference type="InterPro" id="IPR029044">
    <property type="entry name" value="Nucleotide-diphossugar_trans"/>
</dbReference>
<dbReference type="EMBL" id="BRZA01000001">
    <property type="protein sequence ID" value="GLC87794.1"/>
    <property type="molecule type" value="Genomic_DNA"/>
</dbReference>
<keyword evidence="2" id="KW-1185">Reference proteome</keyword>
<protein>
    <recommendedName>
        <fullName evidence="3">Capsular biosynthesis protein</fullName>
    </recommendedName>
</protein>
<organism evidence="1 2">
    <name type="scientific">Lysinibacillus piscis</name>
    <dbReference type="NCBI Taxonomy" id="2518931"/>
    <lineage>
        <taxon>Bacteria</taxon>
        <taxon>Bacillati</taxon>
        <taxon>Bacillota</taxon>
        <taxon>Bacilli</taxon>
        <taxon>Bacillales</taxon>
        <taxon>Bacillaceae</taxon>
        <taxon>Lysinibacillus</taxon>
    </lineage>
</organism>
<accession>A0ABQ5NHP1</accession>